<sequence length="697" mass="77651">MKYIYTFVFLFFCLCSQFVQSQNQEQRIQKIESTLDSLSNSISGLSKKVDFSVSNTELSTFIRAIAKNNKVNVSIDPALQQIKVSHNFSDATVKNVLLYLCKEYNLTIDFLGTILSVKKYSPPYVPRDIGIVFDKEKDLFSVNLQNDTLHVAFKKITDFTGKNLVFAPGIGNQTISSYIKEKTFESAIDKIAFSNNLSVTKTKDNYYLFETADAPNQKGITDTRRQKPARYRNSNFYFKVQDTIKQIIDVDFENVAIASIVKDIGFDLSINMFTSTPLTSAGNATVKATNITYDVLLAKILENTKFSYSKIDNIYYFGLKNQASLTNSVTIPLLHRSIEIMNSPIQNNQNSDFNNRSSQTFNRNQNFSNQNYNQNNQFSNRNNSVNQNLNSRGTFQDYSNNTDALLDLIPKKIKDSLSITTDVEQNAFIVNGNTQKIESFRKFLKSIDKPVPVILIEVMIIEVSNSNSVSIGLDLGLGDSPAKDKGTVFPNTEVTLGSSSINKIIGGLNGFGSLNVGKVVPNFYAKIKALETNGDLKIRSTPKLSTLNGHQATLSRGERSYYAVTQRDIIGSQNPQISDVKNYYPIDANLSIGIKPLVSGDGNITLSINVLQSSFNGERIDPEAPPGMDSREFTSTIRVKDKDVIILGGIEETSKNNSGSGVPFLARIPLIKWLFSKRTRKASKSKLSVLIKPTIIN</sequence>
<comment type="similarity">
    <text evidence="1">Belongs to the bacterial secretin family.</text>
</comment>
<accession>A0A975CMA6</accession>
<dbReference type="PANTHER" id="PTHR30332:SF17">
    <property type="entry name" value="TYPE IV PILIATION SYSTEM PROTEIN DR_0774-RELATED"/>
    <property type="match status" value="1"/>
</dbReference>
<feature type="signal peptide" evidence="4">
    <location>
        <begin position="1"/>
        <end position="21"/>
    </location>
</feature>
<dbReference type="RefSeq" id="WP_208076735.1">
    <property type="nucleotide sequence ID" value="NZ_CP071869.1"/>
</dbReference>
<feature type="coiled-coil region" evidence="2">
    <location>
        <begin position="21"/>
        <end position="48"/>
    </location>
</feature>
<dbReference type="Proteomes" id="UP000663920">
    <property type="component" value="Chromosome"/>
</dbReference>
<evidence type="ECO:0000256" key="2">
    <source>
        <dbReference type="SAM" id="Coils"/>
    </source>
</evidence>
<protein>
    <submittedName>
        <fullName evidence="6">General secretion pathway protein GspD</fullName>
    </submittedName>
</protein>
<reference evidence="6 7" key="1">
    <citation type="submission" date="2021-03" db="EMBL/GenBank/DDBJ databases">
        <title>Complete genome of Polaribacter_sp.SM13.</title>
        <authorList>
            <person name="Jeong S.W."/>
            <person name="Bae J.W."/>
        </authorList>
    </citation>
    <scope>NUCLEOTIDE SEQUENCE [LARGE SCALE GENOMIC DNA]</scope>
    <source>
        <strain evidence="6 7">SM13</strain>
    </source>
</reference>
<keyword evidence="2" id="KW-0175">Coiled coil</keyword>
<gene>
    <name evidence="6" type="ORF">J3359_09780</name>
</gene>
<dbReference type="EMBL" id="CP071869">
    <property type="protein sequence ID" value="QTE21140.1"/>
    <property type="molecule type" value="Genomic_DNA"/>
</dbReference>
<dbReference type="KEGG" id="pcea:J3359_09780"/>
<feature type="compositionally biased region" description="Polar residues" evidence="3">
    <location>
        <begin position="345"/>
        <end position="356"/>
    </location>
</feature>
<dbReference type="InterPro" id="IPR050810">
    <property type="entry name" value="Bact_Secretion_Sys_Channel"/>
</dbReference>
<evidence type="ECO:0000313" key="6">
    <source>
        <dbReference type="EMBL" id="QTE21140.1"/>
    </source>
</evidence>
<keyword evidence="7" id="KW-1185">Reference proteome</keyword>
<dbReference type="PRINTS" id="PR00811">
    <property type="entry name" value="BCTERIALGSPD"/>
</dbReference>
<dbReference type="PANTHER" id="PTHR30332">
    <property type="entry name" value="PROBABLE GENERAL SECRETION PATHWAY PROTEIN D"/>
    <property type="match status" value="1"/>
</dbReference>
<evidence type="ECO:0000259" key="5">
    <source>
        <dbReference type="Pfam" id="PF00263"/>
    </source>
</evidence>
<dbReference type="Pfam" id="PF00263">
    <property type="entry name" value="Secretin"/>
    <property type="match status" value="1"/>
</dbReference>
<dbReference type="InterPro" id="IPR001775">
    <property type="entry name" value="GspD/PilQ"/>
</dbReference>
<dbReference type="Gene3D" id="3.55.50.30">
    <property type="match status" value="1"/>
</dbReference>
<evidence type="ECO:0000256" key="1">
    <source>
        <dbReference type="RuleBase" id="RU004003"/>
    </source>
</evidence>
<name>A0A975CMA6_9FLAO</name>
<evidence type="ECO:0000256" key="3">
    <source>
        <dbReference type="SAM" id="MobiDB-lite"/>
    </source>
</evidence>
<feature type="compositionally biased region" description="Low complexity" evidence="3">
    <location>
        <begin position="357"/>
        <end position="386"/>
    </location>
</feature>
<evidence type="ECO:0000313" key="7">
    <source>
        <dbReference type="Proteomes" id="UP000663920"/>
    </source>
</evidence>
<keyword evidence="4" id="KW-0732">Signal</keyword>
<feature type="domain" description="Type II/III secretion system secretin-like" evidence="5">
    <location>
        <begin position="529"/>
        <end position="696"/>
    </location>
</feature>
<feature type="chain" id="PRO_5037731636" evidence="4">
    <location>
        <begin position="22"/>
        <end position="697"/>
    </location>
</feature>
<dbReference type="GO" id="GO:0009306">
    <property type="term" value="P:protein secretion"/>
    <property type="evidence" value="ECO:0007669"/>
    <property type="project" value="InterPro"/>
</dbReference>
<organism evidence="6 7">
    <name type="scientific">Polaribacter cellanae</name>
    <dbReference type="NCBI Taxonomy" id="2818493"/>
    <lineage>
        <taxon>Bacteria</taxon>
        <taxon>Pseudomonadati</taxon>
        <taxon>Bacteroidota</taxon>
        <taxon>Flavobacteriia</taxon>
        <taxon>Flavobacteriales</taxon>
        <taxon>Flavobacteriaceae</taxon>
    </lineage>
</organism>
<proteinExistence type="inferred from homology"/>
<dbReference type="AlphaFoldDB" id="A0A975CMA6"/>
<dbReference type="GO" id="GO:0015627">
    <property type="term" value="C:type II protein secretion system complex"/>
    <property type="evidence" value="ECO:0007669"/>
    <property type="project" value="TreeGrafter"/>
</dbReference>
<dbReference type="InterPro" id="IPR004846">
    <property type="entry name" value="T2SS/T3SS_dom"/>
</dbReference>
<evidence type="ECO:0000256" key="4">
    <source>
        <dbReference type="SAM" id="SignalP"/>
    </source>
</evidence>
<feature type="region of interest" description="Disordered" evidence="3">
    <location>
        <begin position="345"/>
        <end position="386"/>
    </location>
</feature>